<organism evidence="1 2">
    <name type="scientific">Actinoallomurus liliacearum</name>
    <dbReference type="NCBI Taxonomy" id="1080073"/>
    <lineage>
        <taxon>Bacteria</taxon>
        <taxon>Bacillati</taxon>
        <taxon>Actinomycetota</taxon>
        <taxon>Actinomycetes</taxon>
        <taxon>Streptosporangiales</taxon>
        <taxon>Thermomonosporaceae</taxon>
        <taxon>Actinoallomurus</taxon>
    </lineage>
</organism>
<dbReference type="Pfam" id="PF08002">
    <property type="entry name" value="DUF1697"/>
    <property type="match status" value="1"/>
</dbReference>
<sequence>MARYAALLRGVNVTGNSRLAMADLRAWLAELGYTDVRTHLNSGNAVFTAPEEPTERIAAAIEDRLTARLGRAVPVVVRTAAELAAVVEGNPLEVRDPARSAVAFLAEPPAPERLRALKPAEFAPEEVGLGESVLYLYFPNGQGRSTLGPTLERRLGVPMTVRNWNTVTKLLTLTDA</sequence>
<protein>
    <submittedName>
        <fullName evidence="1">DUF1697 domain-containing protein</fullName>
    </submittedName>
</protein>
<reference evidence="2" key="1">
    <citation type="journal article" date="2019" name="Int. J. Syst. Evol. Microbiol.">
        <title>The Global Catalogue of Microorganisms (GCM) 10K type strain sequencing project: providing services to taxonomists for standard genome sequencing and annotation.</title>
        <authorList>
            <consortium name="The Broad Institute Genomics Platform"/>
            <consortium name="The Broad Institute Genome Sequencing Center for Infectious Disease"/>
            <person name="Wu L."/>
            <person name="Ma J."/>
        </authorList>
    </citation>
    <scope>NUCLEOTIDE SEQUENCE [LARGE SCALE GENOMIC DNA]</scope>
    <source>
        <strain evidence="2">JCM 17938</strain>
    </source>
</reference>
<gene>
    <name evidence="1" type="ORF">GCM10023195_23910</name>
</gene>
<dbReference type="PANTHER" id="PTHR36439:SF1">
    <property type="entry name" value="DUF1697 DOMAIN-CONTAINING PROTEIN"/>
    <property type="match status" value="1"/>
</dbReference>
<dbReference type="Gene3D" id="3.30.70.1280">
    <property type="entry name" value="SP0830-like domains"/>
    <property type="match status" value="1"/>
</dbReference>
<dbReference type="InterPro" id="IPR012545">
    <property type="entry name" value="DUF1697"/>
</dbReference>
<dbReference type="SUPFAM" id="SSF160379">
    <property type="entry name" value="SP0830-like"/>
    <property type="match status" value="1"/>
</dbReference>
<name>A0ABP8THB7_9ACTN</name>
<dbReference type="PANTHER" id="PTHR36439">
    <property type="entry name" value="BLL4334 PROTEIN"/>
    <property type="match status" value="1"/>
</dbReference>
<evidence type="ECO:0000313" key="1">
    <source>
        <dbReference type="EMBL" id="GAA4606582.1"/>
    </source>
</evidence>
<accession>A0ABP8THB7</accession>
<evidence type="ECO:0000313" key="2">
    <source>
        <dbReference type="Proteomes" id="UP001500212"/>
    </source>
</evidence>
<dbReference type="RefSeq" id="WP_345352908.1">
    <property type="nucleotide sequence ID" value="NZ_BAABHJ010000005.1"/>
</dbReference>
<keyword evidence="2" id="KW-1185">Reference proteome</keyword>
<dbReference type="PIRSF" id="PIRSF008502">
    <property type="entry name" value="UCP008502"/>
    <property type="match status" value="1"/>
</dbReference>
<proteinExistence type="predicted"/>
<comment type="caution">
    <text evidence="1">The sequence shown here is derived from an EMBL/GenBank/DDBJ whole genome shotgun (WGS) entry which is preliminary data.</text>
</comment>
<dbReference type="EMBL" id="BAABHJ010000005">
    <property type="protein sequence ID" value="GAA4606582.1"/>
    <property type="molecule type" value="Genomic_DNA"/>
</dbReference>
<dbReference type="Proteomes" id="UP001500212">
    <property type="component" value="Unassembled WGS sequence"/>
</dbReference>